<protein>
    <recommendedName>
        <fullName evidence="3">Lipoprotein</fullName>
    </recommendedName>
</protein>
<evidence type="ECO:0008006" key="3">
    <source>
        <dbReference type="Google" id="ProtNLM"/>
    </source>
</evidence>
<dbReference type="PROSITE" id="PS51257">
    <property type="entry name" value="PROKAR_LIPOPROTEIN"/>
    <property type="match status" value="1"/>
</dbReference>
<evidence type="ECO:0000313" key="1">
    <source>
        <dbReference type="EMBL" id="CEQ03319.1"/>
    </source>
</evidence>
<dbReference type="Proteomes" id="UP000049127">
    <property type="component" value="Unassembled WGS sequence"/>
</dbReference>
<gene>
    <name evidence="1" type="ORF">R28058_10521</name>
</gene>
<sequence>MKKFFIIFIMIGTLGLVGCEQKEEVTINKDITNHKDQIKERLMGSSMGIYNINHLEKGKYKVSISMEEYKEGKLKDKRDILVASDIEVKSSEGILNVGINKNNKDVLAFDISQNDRDGFMASTSEEIDLSKYYKKDSGTSWHMIENTSEGEHKLELGKKFAIAAFSIGKDGNTYGVNLGNDFVKPSEKNDDVLNNFMDIIIYLKISKL</sequence>
<dbReference type="RefSeq" id="WP_055341691.1">
    <property type="nucleotide sequence ID" value="NZ_CDNI01000003.1"/>
</dbReference>
<name>A0A0C7G4J4_PARSO</name>
<reference evidence="1 2" key="1">
    <citation type="submission" date="2015-01" db="EMBL/GenBank/DDBJ databases">
        <authorList>
            <person name="Aslett A.Martin."/>
            <person name="De Silva Nishadi"/>
        </authorList>
    </citation>
    <scope>NUCLEOTIDE SEQUENCE [LARGE SCALE GENOMIC DNA]</scope>
    <source>
        <strain evidence="1 2">R28058</strain>
    </source>
</reference>
<evidence type="ECO:0000313" key="2">
    <source>
        <dbReference type="Proteomes" id="UP000049127"/>
    </source>
</evidence>
<organism evidence="1 2">
    <name type="scientific">Paraclostridium sordellii</name>
    <name type="common">Clostridium sordellii</name>
    <dbReference type="NCBI Taxonomy" id="1505"/>
    <lineage>
        <taxon>Bacteria</taxon>
        <taxon>Bacillati</taxon>
        <taxon>Bacillota</taxon>
        <taxon>Clostridia</taxon>
        <taxon>Peptostreptococcales</taxon>
        <taxon>Peptostreptococcaceae</taxon>
        <taxon>Paraclostridium</taxon>
    </lineage>
</organism>
<accession>A0A0C7G4J4</accession>
<dbReference type="AlphaFoldDB" id="A0A0C7G4J4"/>
<dbReference type="EMBL" id="CEKZ01000003">
    <property type="protein sequence ID" value="CEQ03319.1"/>
    <property type="molecule type" value="Genomic_DNA"/>
</dbReference>
<proteinExistence type="predicted"/>